<evidence type="ECO:0000313" key="2">
    <source>
        <dbReference type="EMBL" id="RKN37503.1"/>
    </source>
</evidence>
<dbReference type="PROSITE" id="PS51819">
    <property type="entry name" value="VOC"/>
    <property type="match status" value="2"/>
</dbReference>
<name>A0A3A9YN12_9ACTN</name>
<keyword evidence="3" id="KW-1185">Reference proteome</keyword>
<dbReference type="EMBL" id="RBAL01000024">
    <property type="protein sequence ID" value="RKN37503.1"/>
    <property type="molecule type" value="Genomic_DNA"/>
</dbReference>
<dbReference type="PANTHER" id="PTHR33993:SF10">
    <property type="entry name" value="CONSERVED PROTEIN"/>
    <property type="match status" value="1"/>
</dbReference>
<dbReference type="CDD" id="cd07247">
    <property type="entry name" value="SgaA_N_like"/>
    <property type="match status" value="2"/>
</dbReference>
<evidence type="ECO:0000313" key="3">
    <source>
        <dbReference type="Proteomes" id="UP000272474"/>
    </source>
</evidence>
<dbReference type="PANTHER" id="PTHR33993">
    <property type="entry name" value="GLYOXALASE-RELATED"/>
    <property type="match status" value="1"/>
</dbReference>
<organism evidence="2 3">
    <name type="scientific">Streptomyces hoynatensis</name>
    <dbReference type="NCBI Taxonomy" id="1141874"/>
    <lineage>
        <taxon>Bacteria</taxon>
        <taxon>Bacillati</taxon>
        <taxon>Actinomycetota</taxon>
        <taxon>Actinomycetes</taxon>
        <taxon>Kitasatosporales</taxon>
        <taxon>Streptomycetaceae</taxon>
        <taxon>Streptomyces</taxon>
    </lineage>
</organism>
<dbReference type="InterPro" id="IPR041581">
    <property type="entry name" value="Glyoxalase_6"/>
</dbReference>
<reference evidence="2 3" key="1">
    <citation type="journal article" date="2014" name="Int. J. Syst. Evol. Microbiol.">
        <title>Streptomyces hoynatensis sp. nov., isolated from deep marine sediment.</title>
        <authorList>
            <person name="Veyisoglu A."/>
            <person name="Sahin N."/>
        </authorList>
    </citation>
    <scope>NUCLEOTIDE SEQUENCE [LARGE SCALE GENOMIC DNA]</scope>
    <source>
        <strain evidence="2 3">KCTC 29097</strain>
    </source>
</reference>
<dbReference type="RefSeq" id="WP_120684519.1">
    <property type="nucleotide sequence ID" value="NZ_RBAL01000024.1"/>
</dbReference>
<dbReference type="AlphaFoldDB" id="A0A3A9YN12"/>
<dbReference type="InterPro" id="IPR052164">
    <property type="entry name" value="Anthracycline_SecMetBiosynth"/>
</dbReference>
<accession>A0A3A9YN12</accession>
<dbReference type="Pfam" id="PF00903">
    <property type="entry name" value="Glyoxalase"/>
    <property type="match status" value="1"/>
</dbReference>
<comment type="caution">
    <text evidence="2">The sequence shown here is derived from an EMBL/GenBank/DDBJ whole genome shotgun (WGS) entry which is preliminary data.</text>
</comment>
<dbReference type="Proteomes" id="UP000272474">
    <property type="component" value="Unassembled WGS sequence"/>
</dbReference>
<dbReference type="InterPro" id="IPR029068">
    <property type="entry name" value="Glyas_Bleomycin-R_OHBP_Dase"/>
</dbReference>
<protein>
    <submittedName>
        <fullName evidence="2">VOC family protein</fullName>
    </submittedName>
</protein>
<feature type="domain" description="VOC" evidence="1">
    <location>
        <begin position="10"/>
        <end position="123"/>
    </location>
</feature>
<dbReference type="Gene3D" id="3.10.180.10">
    <property type="entry name" value="2,3-Dihydroxybiphenyl 1,2-Dioxygenase, domain 1"/>
    <property type="match status" value="2"/>
</dbReference>
<gene>
    <name evidence="2" type="ORF">D7294_27575</name>
</gene>
<dbReference type="SUPFAM" id="SSF54593">
    <property type="entry name" value="Glyoxalase/Bleomycin resistance protein/Dihydroxybiphenyl dioxygenase"/>
    <property type="match status" value="2"/>
</dbReference>
<proteinExistence type="predicted"/>
<feature type="domain" description="VOC" evidence="1">
    <location>
        <begin position="137"/>
        <end position="261"/>
    </location>
</feature>
<dbReference type="OrthoDB" id="9793039at2"/>
<sequence length="263" mass="27762">MITTDFLPGSPCWLDLGCPEVSAGAAFYRSVFGWDFRSSGPDATGYGVFQLEGATVAALGPLTERGARSAWMIYFRVPDARASAEAVERLGGSVRVAPVDAGGWGRMGQFTDPLGAEFAVWQPGRSLGLELVDQPGSLSWVELYTTDGEAARRFYGELFGWQIHDIPLPGGTGAYALISPAGAGQERMQGGMMQLPADSLARTGGRPYWHPVFAVANCDETVTRVARGGGSVQLGPEDAEGVGRLAVCLDPYAADFVVLAPAP</sequence>
<dbReference type="Pfam" id="PF18029">
    <property type="entry name" value="Glyoxalase_6"/>
    <property type="match status" value="1"/>
</dbReference>
<dbReference type="InterPro" id="IPR004360">
    <property type="entry name" value="Glyas_Fos-R_dOase_dom"/>
</dbReference>
<dbReference type="InterPro" id="IPR037523">
    <property type="entry name" value="VOC_core"/>
</dbReference>
<evidence type="ECO:0000259" key="1">
    <source>
        <dbReference type="PROSITE" id="PS51819"/>
    </source>
</evidence>